<protein>
    <submittedName>
        <fullName evidence="5">Type I restriction enzyme S subunit</fullName>
    </submittedName>
</protein>
<keyword evidence="3" id="KW-0238">DNA-binding</keyword>
<comment type="similarity">
    <text evidence="1">Belongs to the type-I restriction system S methylase family.</text>
</comment>
<dbReference type="GO" id="GO:0009307">
    <property type="term" value="P:DNA restriction-modification system"/>
    <property type="evidence" value="ECO:0007669"/>
    <property type="project" value="UniProtKB-KW"/>
</dbReference>
<dbReference type="Gene3D" id="1.10.287.1120">
    <property type="entry name" value="Bipartite methylase S protein"/>
    <property type="match status" value="1"/>
</dbReference>
<accession>A0A328WJB8</accession>
<organism evidence="5 6">
    <name type="scientific">Flavobacterium lacus</name>
    <dbReference type="NCBI Taxonomy" id="1353778"/>
    <lineage>
        <taxon>Bacteria</taxon>
        <taxon>Pseudomonadati</taxon>
        <taxon>Bacteroidota</taxon>
        <taxon>Flavobacteriia</taxon>
        <taxon>Flavobacteriales</taxon>
        <taxon>Flavobacteriaceae</taxon>
        <taxon>Flavobacterium</taxon>
    </lineage>
</organism>
<dbReference type="RefSeq" id="WP_112087322.1">
    <property type="nucleotide sequence ID" value="NZ_QLSV01000019.1"/>
</dbReference>
<comment type="caution">
    <text evidence="5">The sequence shown here is derived from an EMBL/GenBank/DDBJ whole genome shotgun (WGS) entry which is preliminary data.</text>
</comment>
<dbReference type="InterPro" id="IPR044946">
    <property type="entry name" value="Restrct_endonuc_typeI_TRD_sf"/>
</dbReference>
<evidence type="ECO:0000256" key="3">
    <source>
        <dbReference type="ARBA" id="ARBA00023125"/>
    </source>
</evidence>
<sequence>MKKYDQYKNSGLEWLGEIPEHWELKKLKYSSSIYNGDSLNDSKKTKFESDNLNDFAYISSKDIDLETSNITYENGLRIPQNEPKYKVAPNESSLICIEGGSAGRKIAFLNQDICFVNKLACVKAINNVNSKFIYYTLKGSLFQTQFKLAMSGMIGGVAISSINNFYILNPPLEEQIVISNFLDNKTTKIDKAITTKQKQIELLKERQQIIIHNAITKGLDKTVKYKDSGAEWIGEIPEHWKVESLKNILTERNEKNAPIRTREILSLSIDKGVTLYAEKTTNLDRFKDDFSQYKLAHKDDLVFNSMNMIVGAVGVSDYFGCVSPVYYTYYGRLNYSNTKFYEYLFRCKTIQGVLYSLGKGLIAIDRGEGKYNTLRLKVSRDDLRSMRLPLPSFSEQNQIISYIETQSSKIDTLITLKEQEIEKLKEYKMSLIDGVVTGKVKVI</sequence>
<dbReference type="GO" id="GO:0003677">
    <property type="term" value="F:DNA binding"/>
    <property type="evidence" value="ECO:0007669"/>
    <property type="project" value="UniProtKB-KW"/>
</dbReference>
<dbReference type="OrthoDB" id="667970at2"/>
<dbReference type="InterPro" id="IPR000055">
    <property type="entry name" value="Restrct_endonuc_typeI_TRD"/>
</dbReference>
<name>A0A328WJB8_9FLAO</name>
<feature type="domain" description="Type I restriction modification DNA specificity" evidence="4">
    <location>
        <begin position="48"/>
        <end position="201"/>
    </location>
</feature>
<keyword evidence="6" id="KW-1185">Reference proteome</keyword>
<dbReference type="InterPro" id="IPR051212">
    <property type="entry name" value="Type-I_RE_S_subunit"/>
</dbReference>
<dbReference type="AlphaFoldDB" id="A0A328WJB8"/>
<dbReference type="PANTHER" id="PTHR43140:SF1">
    <property type="entry name" value="TYPE I RESTRICTION ENZYME ECOKI SPECIFICITY SUBUNIT"/>
    <property type="match status" value="1"/>
</dbReference>
<evidence type="ECO:0000313" key="5">
    <source>
        <dbReference type="EMBL" id="RAR46452.1"/>
    </source>
</evidence>
<gene>
    <name evidence="5" type="ORF">B0I10_11911</name>
</gene>
<dbReference type="Gene3D" id="3.90.220.20">
    <property type="entry name" value="DNA methylase specificity domains"/>
    <property type="match status" value="2"/>
</dbReference>
<proteinExistence type="inferred from homology"/>
<dbReference type="EMBL" id="QLSV01000019">
    <property type="protein sequence ID" value="RAR46452.1"/>
    <property type="molecule type" value="Genomic_DNA"/>
</dbReference>
<evidence type="ECO:0000256" key="1">
    <source>
        <dbReference type="ARBA" id="ARBA00010923"/>
    </source>
</evidence>
<reference evidence="5 6" key="1">
    <citation type="submission" date="2018-06" db="EMBL/GenBank/DDBJ databases">
        <title>Genomic Encyclopedia of Type Strains, Phase III (KMG-III): the genomes of soil and plant-associated and newly described type strains.</title>
        <authorList>
            <person name="Whitman W."/>
        </authorList>
    </citation>
    <scope>NUCLEOTIDE SEQUENCE [LARGE SCALE GENOMIC DNA]</scope>
    <source>
        <strain evidence="5 6">CGMCC 1.12504</strain>
    </source>
</reference>
<evidence type="ECO:0000259" key="4">
    <source>
        <dbReference type="Pfam" id="PF01420"/>
    </source>
</evidence>
<keyword evidence="2" id="KW-0680">Restriction system</keyword>
<dbReference type="SUPFAM" id="SSF116734">
    <property type="entry name" value="DNA methylase specificity domain"/>
    <property type="match status" value="2"/>
</dbReference>
<dbReference type="Proteomes" id="UP000249518">
    <property type="component" value="Unassembled WGS sequence"/>
</dbReference>
<evidence type="ECO:0000313" key="6">
    <source>
        <dbReference type="Proteomes" id="UP000249518"/>
    </source>
</evidence>
<evidence type="ECO:0000256" key="2">
    <source>
        <dbReference type="ARBA" id="ARBA00022747"/>
    </source>
</evidence>
<dbReference type="PANTHER" id="PTHR43140">
    <property type="entry name" value="TYPE-1 RESTRICTION ENZYME ECOKI SPECIFICITY PROTEIN"/>
    <property type="match status" value="1"/>
</dbReference>
<dbReference type="Pfam" id="PF01420">
    <property type="entry name" value="Methylase_S"/>
    <property type="match status" value="1"/>
</dbReference>